<evidence type="ECO:0000256" key="1">
    <source>
        <dbReference type="SAM" id="MobiDB-lite"/>
    </source>
</evidence>
<feature type="compositionally biased region" description="Low complexity" evidence="1">
    <location>
        <begin position="284"/>
        <end position="294"/>
    </location>
</feature>
<organism evidence="3 4">
    <name type="scientific">Micromonospora coriariae</name>
    <dbReference type="NCBI Taxonomy" id="285665"/>
    <lineage>
        <taxon>Bacteria</taxon>
        <taxon>Bacillati</taxon>
        <taxon>Actinomycetota</taxon>
        <taxon>Actinomycetes</taxon>
        <taxon>Micromonosporales</taxon>
        <taxon>Micromonosporaceae</taxon>
        <taxon>Micromonospora</taxon>
    </lineage>
</organism>
<dbReference type="Gene3D" id="6.10.250.1300">
    <property type="match status" value="1"/>
</dbReference>
<feature type="domain" description="Anti-sigma-D factor RsdA sigma factor binding region" evidence="2">
    <location>
        <begin position="13"/>
        <end position="52"/>
    </location>
</feature>
<feature type="region of interest" description="Disordered" evidence="1">
    <location>
        <begin position="59"/>
        <end position="91"/>
    </location>
</feature>
<dbReference type="OrthoDB" id="3406063at2"/>
<feature type="compositionally biased region" description="Low complexity" evidence="1">
    <location>
        <begin position="231"/>
        <end position="254"/>
    </location>
</feature>
<accession>A0A1C4XF15</accession>
<protein>
    <submittedName>
        <fullName evidence="3">Anti-sigma-D factor RsdA to sigma factor binding region</fullName>
    </submittedName>
</protein>
<evidence type="ECO:0000313" key="3">
    <source>
        <dbReference type="EMBL" id="SCF07103.1"/>
    </source>
</evidence>
<evidence type="ECO:0000313" key="4">
    <source>
        <dbReference type="Proteomes" id="UP000198243"/>
    </source>
</evidence>
<dbReference type="AlphaFoldDB" id="A0A1C4XF15"/>
<sequence>MSEPRPDGGEEVDLAAIHSDDLLLDALGRGEQEADADGLTAMLAAWRADVTADQADTVVDGPAHVVPPPPDGRSGTLRAGAPTSPVPGPPRWQPSVRRALGFAAAVVAVLMLATGLGVASHDAGPTSPLWSLTKVLHPERAEVLGVEHSTARARAAVAAGRYDEARELIDQAQRDLGRVTDPADATRLRADIDAVLRDLAALGCPGWPRCEVSPLAPTPSPGVSTAAAPEPSGAATPGRTAPAPARPAPTDSPTSGANPTLPRLPLPSVPLPSVPLPPVPLPSVLPSLPVLPLPTGDLLG</sequence>
<proteinExistence type="predicted"/>
<feature type="region of interest" description="Disordered" evidence="1">
    <location>
        <begin position="215"/>
        <end position="300"/>
    </location>
</feature>
<dbReference type="EMBL" id="LT607412">
    <property type="protein sequence ID" value="SCF07103.1"/>
    <property type="molecule type" value="Genomic_DNA"/>
</dbReference>
<gene>
    <name evidence="3" type="ORF">GA0070607_5168</name>
</gene>
<dbReference type="InterPro" id="IPR031928">
    <property type="entry name" value="RsdA_SigD-bd"/>
</dbReference>
<keyword evidence="4" id="KW-1185">Reference proteome</keyword>
<reference evidence="4" key="1">
    <citation type="submission" date="2016-06" db="EMBL/GenBank/DDBJ databases">
        <authorList>
            <person name="Varghese N."/>
            <person name="Submissions Spin"/>
        </authorList>
    </citation>
    <scope>NUCLEOTIDE SEQUENCE [LARGE SCALE GENOMIC DNA]</scope>
    <source>
        <strain evidence="4">DSM 44875</strain>
    </source>
</reference>
<dbReference type="Pfam" id="PF16751">
    <property type="entry name" value="RsdA_SigD_bd"/>
    <property type="match status" value="1"/>
</dbReference>
<name>A0A1C4XF15_9ACTN</name>
<evidence type="ECO:0000259" key="2">
    <source>
        <dbReference type="Pfam" id="PF16751"/>
    </source>
</evidence>
<dbReference type="Proteomes" id="UP000198243">
    <property type="component" value="Chromosome I"/>
</dbReference>
<dbReference type="RefSeq" id="WP_089020436.1">
    <property type="nucleotide sequence ID" value="NZ_LT607412.1"/>
</dbReference>
<feature type="compositionally biased region" description="Pro residues" evidence="1">
    <location>
        <begin position="262"/>
        <end position="283"/>
    </location>
</feature>